<dbReference type="Proteomes" id="UP000031473">
    <property type="component" value="Unassembled WGS sequence"/>
</dbReference>
<keyword evidence="2" id="KW-1185">Reference proteome</keyword>
<dbReference type="EMBL" id="JSYL01000015">
    <property type="protein sequence ID" value="KIA86043.1"/>
    <property type="molecule type" value="Genomic_DNA"/>
</dbReference>
<sequence length="170" mass="20084">MACQEKSKIRQDQFPYKVTMPGVHSDIGGGYSETTDEKRYLDEFTEFGESNSEALKKFEKTKEKYISQGWYRREQFIIEKQLQTNFSKLDKLSFSTKYTLYGVRKQLPNTYQFIPFAIMKTFCEKYAKMPFDVDKIKKYYTVIPELLSIKEQLYNYAIANDGINILPSFL</sequence>
<proteinExistence type="predicted"/>
<protein>
    <recommendedName>
        <fullName evidence="3">DUF2235 domain-containing protein</fullName>
    </recommendedName>
</protein>
<reference evidence="1 2" key="1">
    <citation type="submission" date="2014-10" db="EMBL/GenBank/DDBJ databases">
        <title>Kaistella jeonii genome.</title>
        <authorList>
            <person name="Clayton J.T."/>
            <person name="Newman J.D."/>
        </authorList>
    </citation>
    <scope>NUCLEOTIDE SEQUENCE [LARGE SCALE GENOMIC DNA]</scope>
    <source>
        <strain evidence="1 2">DSM 17048</strain>
    </source>
</reference>
<evidence type="ECO:0000313" key="1">
    <source>
        <dbReference type="EMBL" id="KIA86043.1"/>
    </source>
</evidence>
<organism evidence="1 2">
    <name type="scientific">Kaistella jeonii</name>
    <dbReference type="NCBI Taxonomy" id="266749"/>
    <lineage>
        <taxon>Bacteria</taxon>
        <taxon>Pseudomonadati</taxon>
        <taxon>Bacteroidota</taxon>
        <taxon>Flavobacteriia</taxon>
        <taxon>Flavobacteriales</taxon>
        <taxon>Weeksellaceae</taxon>
        <taxon>Chryseobacterium group</taxon>
        <taxon>Kaistella</taxon>
    </lineage>
</organism>
<dbReference type="AlphaFoldDB" id="A0A0C1F268"/>
<accession>A0A0C1F268</accession>
<evidence type="ECO:0008006" key="3">
    <source>
        <dbReference type="Google" id="ProtNLM"/>
    </source>
</evidence>
<name>A0A0C1F268_9FLAO</name>
<evidence type="ECO:0000313" key="2">
    <source>
        <dbReference type="Proteomes" id="UP000031473"/>
    </source>
</evidence>
<dbReference type="STRING" id="266749.SAMN05421876_1161"/>
<comment type="caution">
    <text evidence="1">The sequence shown here is derived from an EMBL/GenBank/DDBJ whole genome shotgun (WGS) entry which is preliminary data.</text>
</comment>
<gene>
    <name evidence="1" type="ORF">OA86_14125</name>
</gene>